<dbReference type="Proteomes" id="UP001479436">
    <property type="component" value="Unassembled WGS sequence"/>
</dbReference>
<feature type="signal peptide" evidence="2">
    <location>
        <begin position="1"/>
        <end position="22"/>
    </location>
</feature>
<proteinExistence type="predicted"/>
<gene>
    <name evidence="3" type="ORF">K7432_002610</name>
</gene>
<evidence type="ECO:0000256" key="1">
    <source>
        <dbReference type="SAM" id="MobiDB-lite"/>
    </source>
</evidence>
<evidence type="ECO:0000313" key="4">
    <source>
        <dbReference type="Proteomes" id="UP001479436"/>
    </source>
</evidence>
<feature type="compositionally biased region" description="Low complexity" evidence="1">
    <location>
        <begin position="207"/>
        <end position="240"/>
    </location>
</feature>
<feature type="compositionally biased region" description="Polar residues" evidence="1">
    <location>
        <begin position="162"/>
        <end position="206"/>
    </location>
</feature>
<organism evidence="3 4">
    <name type="scientific">Basidiobolus ranarum</name>
    <dbReference type="NCBI Taxonomy" id="34480"/>
    <lineage>
        <taxon>Eukaryota</taxon>
        <taxon>Fungi</taxon>
        <taxon>Fungi incertae sedis</taxon>
        <taxon>Zoopagomycota</taxon>
        <taxon>Entomophthoromycotina</taxon>
        <taxon>Basidiobolomycetes</taxon>
        <taxon>Basidiobolales</taxon>
        <taxon>Basidiobolaceae</taxon>
        <taxon>Basidiobolus</taxon>
    </lineage>
</organism>
<accession>A0ABR2W7G7</accession>
<name>A0ABR2W7G7_9FUNG</name>
<sequence length="270" mass="28683">MKRFNFGLLIVALSTLTERSLGSGVEPRANDMPGVYQNPSVSGFQWPAGQRFMVGNGASNPFFQTSNTAPKSPVLLVPGITKPNMPPSVPNAPKLPVIAPASPVQLNNQDKLIAPQPLPIPKDVIVEKPVNHPPLPEPVNRPELVNSQVILTVLPTPDSPLPKQSESSPQESVQNTVPPASQTPAAATNSAQTSPAQTHAASNRKATSGTSTHKSTTQTTSNSKASSTTRSTTTRSPTPTAEANWALDKIDPNKSLVLFTLLVFTNWVRV</sequence>
<evidence type="ECO:0000256" key="2">
    <source>
        <dbReference type="SAM" id="SignalP"/>
    </source>
</evidence>
<dbReference type="EMBL" id="JASJQH010006947">
    <property type="protein sequence ID" value="KAK9722507.1"/>
    <property type="molecule type" value="Genomic_DNA"/>
</dbReference>
<keyword evidence="2" id="KW-0732">Signal</keyword>
<comment type="caution">
    <text evidence="3">The sequence shown here is derived from an EMBL/GenBank/DDBJ whole genome shotgun (WGS) entry which is preliminary data.</text>
</comment>
<feature type="chain" id="PRO_5045241137" evidence="2">
    <location>
        <begin position="23"/>
        <end position="270"/>
    </location>
</feature>
<feature type="region of interest" description="Disordered" evidence="1">
    <location>
        <begin position="154"/>
        <end position="240"/>
    </location>
</feature>
<protein>
    <submittedName>
        <fullName evidence="3">Uncharacterized protein</fullName>
    </submittedName>
</protein>
<evidence type="ECO:0000313" key="3">
    <source>
        <dbReference type="EMBL" id="KAK9722507.1"/>
    </source>
</evidence>
<reference evidence="3 4" key="1">
    <citation type="submission" date="2023-04" db="EMBL/GenBank/DDBJ databases">
        <title>Genome of Basidiobolus ranarum AG-B5.</title>
        <authorList>
            <person name="Stajich J.E."/>
            <person name="Carter-House D."/>
            <person name="Gryganskyi A."/>
        </authorList>
    </citation>
    <scope>NUCLEOTIDE SEQUENCE [LARGE SCALE GENOMIC DNA]</scope>
    <source>
        <strain evidence="3 4">AG-B5</strain>
    </source>
</reference>
<keyword evidence="4" id="KW-1185">Reference proteome</keyword>